<name>A0A0X3PGD2_SCHSO</name>
<gene>
    <name evidence="2" type="ORF">TR116187</name>
</gene>
<dbReference type="EMBL" id="GEEE01016013">
    <property type="protein sequence ID" value="JAP47212.1"/>
    <property type="molecule type" value="Transcribed_RNA"/>
</dbReference>
<proteinExistence type="predicted"/>
<accession>A0A0X3PGD2</accession>
<feature type="compositionally biased region" description="Basic and acidic residues" evidence="1">
    <location>
        <begin position="69"/>
        <end position="84"/>
    </location>
</feature>
<reference evidence="2" key="1">
    <citation type="submission" date="2016-01" db="EMBL/GenBank/DDBJ databases">
        <title>Reference transcriptome for the parasite Schistocephalus solidus: insights into the molecular evolution of parasitism.</title>
        <authorList>
            <person name="Hebert F.O."/>
            <person name="Grambauer S."/>
            <person name="Barber I."/>
            <person name="Landry C.R."/>
            <person name="Aubin-Horth N."/>
        </authorList>
    </citation>
    <scope>NUCLEOTIDE SEQUENCE</scope>
</reference>
<organism evidence="2">
    <name type="scientific">Schistocephalus solidus</name>
    <name type="common">Tapeworm</name>
    <dbReference type="NCBI Taxonomy" id="70667"/>
    <lineage>
        <taxon>Eukaryota</taxon>
        <taxon>Metazoa</taxon>
        <taxon>Spiralia</taxon>
        <taxon>Lophotrochozoa</taxon>
        <taxon>Platyhelminthes</taxon>
        <taxon>Cestoda</taxon>
        <taxon>Eucestoda</taxon>
        <taxon>Diphyllobothriidea</taxon>
        <taxon>Diphyllobothriidae</taxon>
        <taxon>Schistocephalus</taxon>
    </lineage>
</organism>
<dbReference type="AlphaFoldDB" id="A0A0X3PGD2"/>
<sequence>MYRSKEEVGLQRTESVLTVDQPKRSKKLERNTEVLYNRSVVVGSAALLPTAGECRRDAVSQGLASRYDSGNERRRDVSSSERRNTGLLNRPTINLPHPESAPSVPVHSNNSADFVVRYTATESCAPNLSAAIGVFQVHISVVSFYYVLVPTGPS</sequence>
<protein>
    <submittedName>
        <fullName evidence="2">Uncharacterized protein</fullName>
    </submittedName>
</protein>
<feature type="region of interest" description="Disordered" evidence="1">
    <location>
        <begin position="65"/>
        <end position="107"/>
    </location>
</feature>
<evidence type="ECO:0000313" key="2">
    <source>
        <dbReference type="EMBL" id="JAP47212.1"/>
    </source>
</evidence>
<evidence type="ECO:0000256" key="1">
    <source>
        <dbReference type="SAM" id="MobiDB-lite"/>
    </source>
</evidence>